<keyword evidence="2" id="KW-0946">Virion</keyword>
<protein>
    <submittedName>
        <fullName evidence="2">Spore coat protein U domain-containing protein</fullName>
    </submittedName>
</protein>
<dbReference type="InterPro" id="IPR007893">
    <property type="entry name" value="Spore_coat_U/FanG"/>
</dbReference>
<proteinExistence type="predicted"/>
<name>A0ABS6LCW5_9GAMM</name>
<sequence>MSIRQLTGAGFILTSLISFQTHAESSLTGNITVKATVVASCQVSTTGSTDPLKSDFGVITFDPSEWMSHRNIDAEDMGLTVTCTSGNTPSVKMIKNANYDETSNSWNMSDEIKINKLSYQLFSDSSHKTLIYPGENINTGNANPFDLTISARMTAIADGNTIAAGNYSDTVQMTVDWSGS</sequence>
<dbReference type="EMBL" id="JAFMOY010000117">
    <property type="protein sequence ID" value="MBU9844781.1"/>
    <property type="molecule type" value="Genomic_DNA"/>
</dbReference>
<dbReference type="InterPro" id="IPR053167">
    <property type="entry name" value="Spore_coat_component"/>
</dbReference>
<dbReference type="SMART" id="SM00972">
    <property type="entry name" value="SCPU"/>
    <property type="match status" value="1"/>
</dbReference>
<feature type="domain" description="Spore coat protein U/FanG" evidence="1">
    <location>
        <begin position="28"/>
        <end position="174"/>
    </location>
</feature>
<dbReference type="Proteomes" id="UP000739284">
    <property type="component" value="Unassembled WGS sequence"/>
</dbReference>
<organism evidence="2 3">
    <name type="scientific">Rahnella ecdela</name>
    <dbReference type="NCBI Taxonomy" id="2816250"/>
    <lineage>
        <taxon>Bacteria</taxon>
        <taxon>Pseudomonadati</taxon>
        <taxon>Pseudomonadota</taxon>
        <taxon>Gammaproteobacteria</taxon>
        <taxon>Enterobacterales</taxon>
        <taxon>Yersiniaceae</taxon>
        <taxon>Rahnella</taxon>
    </lineage>
</organism>
<evidence type="ECO:0000313" key="3">
    <source>
        <dbReference type="Proteomes" id="UP000739284"/>
    </source>
</evidence>
<comment type="caution">
    <text evidence="2">The sequence shown here is derived from an EMBL/GenBank/DDBJ whole genome shotgun (WGS) entry which is preliminary data.</text>
</comment>
<keyword evidence="3" id="KW-1185">Reference proteome</keyword>
<accession>A0ABS6LCW5</accession>
<keyword evidence="2" id="KW-0167">Capsid protein</keyword>
<dbReference type="Pfam" id="PF05229">
    <property type="entry name" value="SCPU"/>
    <property type="match status" value="1"/>
</dbReference>
<evidence type="ECO:0000313" key="2">
    <source>
        <dbReference type="EMBL" id="MBU9844781.1"/>
    </source>
</evidence>
<evidence type="ECO:0000259" key="1">
    <source>
        <dbReference type="Pfam" id="PF05229"/>
    </source>
</evidence>
<reference evidence="2 3" key="1">
    <citation type="submission" date="2021-03" db="EMBL/GenBank/DDBJ databases">
        <title>Five novel Rahnella species.</title>
        <authorList>
            <person name="Brady C."/>
            <person name="Asselin J."/>
            <person name="Beer S."/>
            <person name="Bruberg M.B."/>
            <person name="Crampton B."/>
            <person name="Venter S."/>
            <person name="Arnold D."/>
            <person name="Denman S."/>
        </authorList>
    </citation>
    <scope>NUCLEOTIDE SEQUENCE [LARGE SCALE GENOMIC DNA]</scope>
    <source>
        <strain evidence="2 3">FRB 231</strain>
    </source>
</reference>
<dbReference type="PANTHER" id="PTHR37089">
    <property type="entry name" value="PROTEIN U-RELATED"/>
    <property type="match status" value="1"/>
</dbReference>
<gene>
    <name evidence="2" type="ORF">J1784_07135</name>
</gene>
<dbReference type="RefSeq" id="WP_217148597.1">
    <property type="nucleotide sequence ID" value="NZ_JAFMOY010000117.1"/>
</dbReference>